<protein>
    <submittedName>
        <fullName evidence="2">TECTA-like protein</fullName>
    </submittedName>
</protein>
<organism evidence="2 3">
    <name type="scientific">Mya arenaria</name>
    <name type="common">Soft-shell clam</name>
    <dbReference type="NCBI Taxonomy" id="6604"/>
    <lineage>
        <taxon>Eukaryota</taxon>
        <taxon>Metazoa</taxon>
        <taxon>Spiralia</taxon>
        <taxon>Lophotrochozoa</taxon>
        <taxon>Mollusca</taxon>
        <taxon>Bivalvia</taxon>
        <taxon>Autobranchia</taxon>
        <taxon>Heteroconchia</taxon>
        <taxon>Euheterodonta</taxon>
        <taxon>Imparidentia</taxon>
        <taxon>Neoheterodontei</taxon>
        <taxon>Myida</taxon>
        <taxon>Myoidea</taxon>
        <taxon>Myidae</taxon>
        <taxon>Mya</taxon>
    </lineage>
</organism>
<dbReference type="SMART" id="SM00539">
    <property type="entry name" value="NIDO"/>
    <property type="match status" value="1"/>
</dbReference>
<reference evidence="2" key="1">
    <citation type="submission" date="2022-11" db="EMBL/GenBank/DDBJ databases">
        <title>Centuries of genome instability and evolution in soft-shell clam transmissible cancer (bioRxiv).</title>
        <authorList>
            <person name="Hart S.F.M."/>
            <person name="Yonemitsu M.A."/>
            <person name="Giersch R.M."/>
            <person name="Beal B.F."/>
            <person name="Arriagada G."/>
            <person name="Davis B.W."/>
            <person name="Ostrander E.A."/>
            <person name="Goff S.P."/>
            <person name="Metzger M.J."/>
        </authorList>
    </citation>
    <scope>NUCLEOTIDE SEQUENCE</scope>
    <source>
        <strain evidence="2">MELC-2E11</strain>
        <tissue evidence="2">Siphon/mantle</tissue>
    </source>
</reference>
<gene>
    <name evidence="2" type="ORF">MAR_033542</name>
</gene>
<dbReference type="PANTHER" id="PTHR13802">
    <property type="entry name" value="MUCIN 4-RELATED"/>
    <property type="match status" value="1"/>
</dbReference>
<keyword evidence="3" id="KW-1185">Reference proteome</keyword>
<dbReference type="Proteomes" id="UP001164746">
    <property type="component" value="Chromosome 17"/>
</dbReference>
<evidence type="ECO:0000259" key="1">
    <source>
        <dbReference type="PROSITE" id="PS51220"/>
    </source>
</evidence>
<name>A0ABY7G9B4_MYAAR</name>
<sequence>ANNNGIISFKDKLTSYKPHNFNSAIFQNEVPLVAPYWADVDIENVKGLNETIVYRLVDNERSDSAILNRASRDVRKYFKGDGDFSAKIVLIVTWYQVGFYGATLTGKSKRNTFQTVLITDGQHSYAIFNYNNITWTTGSNSGGDETTGLSGSGGEPAV</sequence>
<dbReference type="InterPro" id="IPR051495">
    <property type="entry name" value="Epithelial_Barrier/Signaling"/>
</dbReference>
<proteinExistence type="predicted"/>
<dbReference type="InterPro" id="IPR003886">
    <property type="entry name" value="NIDO_dom"/>
</dbReference>
<evidence type="ECO:0000313" key="2">
    <source>
        <dbReference type="EMBL" id="WAR31000.1"/>
    </source>
</evidence>
<feature type="non-terminal residue" evidence="2">
    <location>
        <position position="158"/>
    </location>
</feature>
<evidence type="ECO:0000313" key="3">
    <source>
        <dbReference type="Proteomes" id="UP001164746"/>
    </source>
</evidence>
<dbReference type="PANTHER" id="PTHR13802:SF59">
    <property type="entry name" value="SUSHI DOMAIN-CONTAINING PROTEIN 2"/>
    <property type="match status" value="1"/>
</dbReference>
<dbReference type="PROSITE" id="PS51220">
    <property type="entry name" value="NIDO"/>
    <property type="match status" value="1"/>
</dbReference>
<accession>A0ABY7G9B4</accession>
<dbReference type="EMBL" id="CP111028">
    <property type="protein sequence ID" value="WAR31000.1"/>
    <property type="molecule type" value="Genomic_DNA"/>
</dbReference>
<feature type="domain" description="NIDO" evidence="1">
    <location>
        <begin position="35"/>
        <end position="158"/>
    </location>
</feature>
<feature type="non-terminal residue" evidence="2">
    <location>
        <position position="1"/>
    </location>
</feature>
<dbReference type="Pfam" id="PF06119">
    <property type="entry name" value="NIDO"/>
    <property type="match status" value="1"/>
</dbReference>